<accession>A0A9Q4B321</accession>
<dbReference type="InterPro" id="IPR003439">
    <property type="entry name" value="ABC_transporter-like_ATP-bd"/>
</dbReference>
<dbReference type="GO" id="GO:0005524">
    <property type="term" value="F:ATP binding"/>
    <property type="evidence" value="ECO:0007669"/>
    <property type="project" value="UniProtKB-KW"/>
</dbReference>
<dbReference type="AlphaFoldDB" id="A0A9Q4B321"/>
<sequence length="491" mass="54295">MIELTKVSGGYDNEPIIKDVSLTIEKGEFFTLLGPNGSGKTTLFKLVTGTLPTKQGNICLKGQPLTSLSKLEKARHVAVLTQEAHISFDFTVEEIVSLGRYAFQQGLFKNLSKKDQAVIDDVMMLTDVARYRHKQFRTISGGEKQRVLLAKALAQQPDILLLDEPTNHLDVKHSFHMLNLLKQRQHTHGLTVFAILHDLNVAALYADRVGLLHEGRLRKVGSVDILKQEDELRAVYNVEVKAQAHPTLAKPQLLMTPASREEGHDVNPLETMMKVAKDDKAIHIQVEQPLRTISNGVVGEGIRWATDFCNFHVEKNYHCSTPADDVKRWMTERHISYENAVGMMTAVHLKDAVWINKVYEGIAIRVMVTAGVSNAVDIAAYERDDKISQIGTINTMVFLNRHFTDGALVNACLSATEAKTKALYDANVKDAYTGTRATGTSTDSLLIATTQRGEQTPYAGSGTPEGKAIGSVVYEATTKALAYYLDKGEHV</sequence>
<dbReference type="Pfam" id="PF01955">
    <property type="entry name" value="CbiZ"/>
    <property type="match status" value="1"/>
</dbReference>
<dbReference type="FunFam" id="3.40.50.300:FF:000134">
    <property type="entry name" value="Iron-enterobactin ABC transporter ATP-binding protein"/>
    <property type="match status" value="1"/>
</dbReference>
<evidence type="ECO:0000256" key="3">
    <source>
        <dbReference type="ARBA" id="ARBA00022840"/>
    </source>
</evidence>
<evidence type="ECO:0000256" key="4">
    <source>
        <dbReference type="ARBA" id="ARBA00022967"/>
    </source>
</evidence>
<name>A0A9Q4B321_SALAG</name>
<organism evidence="6 7">
    <name type="scientific">Salipaludibacillus agaradhaerens</name>
    <name type="common">Bacillus agaradhaerens</name>
    <dbReference type="NCBI Taxonomy" id="76935"/>
    <lineage>
        <taxon>Bacteria</taxon>
        <taxon>Bacillati</taxon>
        <taxon>Bacillota</taxon>
        <taxon>Bacilli</taxon>
        <taxon>Bacillales</taxon>
        <taxon>Bacillaceae</taxon>
    </lineage>
</organism>
<dbReference type="PANTHER" id="PTHR42794:SF1">
    <property type="entry name" value="HEMIN IMPORT ATP-BINDING PROTEIN HMUV"/>
    <property type="match status" value="1"/>
</dbReference>
<protein>
    <submittedName>
        <fullName evidence="6">Adenosylcobinamide amidohydrolase</fullName>
    </submittedName>
</protein>
<proteinExistence type="predicted"/>
<keyword evidence="2" id="KW-0547">Nucleotide-binding</keyword>
<dbReference type="Gene3D" id="3.40.50.300">
    <property type="entry name" value="P-loop containing nucleotide triphosphate hydrolases"/>
    <property type="match status" value="1"/>
</dbReference>
<dbReference type="GO" id="GO:0016887">
    <property type="term" value="F:ATP hydrolysis activity"/>
    <property type="evidence" value="ECO:0007669"/>
    <property type="project" value="InterPro"/>
</dbReference>
<keyword evidence="7" id="KW-1185">Reference proteome</keyword>
<dbReference type="SMART" id="SM00382">
    <property type="entry name" value="AAA"/>
    <property type="match status" value="1"/>
</dbReference>
<dbReference type="PROSITE" id="PS50893">
    <property type="entry name" value="ABC_TRANSPORTER_2"/>
    <property type="match status" value="1"/>
</dbReference>
<dbReference type="CDD" id="cd03214">
    <property type="entry name" value="ABC_Iron-Siderophores_B12_Hemin"/>
    <property type="match status" value="1"/>
</dbReference>
<keyword evidence="1" id="KW-0813">Transport</keyword>
<dbReference type="Pfam" id="PF00005">
    <property type="entry name" value="ABC_tran"/>
    <property type="match status" value="1"/>
</dbReference>
<keyword evidence="4" id="KW-1278">Translocase</keyword>
<comment type="caution">
    <text evidence="6">The sequence shown here is derived from an EMBL/GenBank/DDBJ whole genome shotgun (WGS) entry which is preliminary data.</text>
</comment>
<evidence type="ECO:0000256" key="2">
    <source>
        <dbReference type="ARBA" id="ARBA00022741"/>
    </source>
</evidence>
<dbReference type="SUPFAM" id="SSF52540">
    <property type="entry name" value="P-loop containing nucleoside triphosphate hydrolases"/>
    <property type="match status" value="1"/>
</dbReference>
<dbReference type="EMBL" id="JABXYM010000001">
    <property type="protein sequence ID" value="MCR6097416.1"/>
    <property type="molecule type" value="Genomic_DNA"/>
</dbReference>
<dbReference type="InterPro" id="IPR002808">
    <property type="entry name" value="AdoCbi_amidolase"/>
</dbReference>
<feature type="domain" description="ABC transporter" evidence="5">
    <location>
        <begin position="2"/>
        <end position="239"/>
    </location>
</feature>
<evidence type="ECO:0000259" key="5">
    <source>
        <dbReference type="PROSITE" id="PS50893"/>
    </source>
</evidence>
<reference evidence="6" key="1">
    <citation type="submission" date="2020-06" db="EMBL/GenBank/DDBJ databases">
        <title>Insight into the genomes of haloalkaliphilic bacilli from Kenyan soda lakes.</title>
        <authorList>
            <person name="Mwirichia R."/>
            <person name="Villamizar G.C."/>
            <person name="Poehlein A."/>
            <person name="Mugweru J."/>
            <person name="Kipnyargis A."/>
            <person name="Kiplimo D."/>
            <person name="Orwa P."/>
            <person name="Daniel R."/>
        </authorList>
    </citation>
    <scope>NUCLEOTIDE SEQUENCE</scope>
    <source>
        <strain evidence="6">B1096_S55</strain>
    </source>
</reference>
<dbReference type="PROSITE" id="PS00211">
    <property type="entry name" value="ABC_TRANSPORTER_1"/>
    <property type="match status" value="1"/>
</dbReference>
<dbReference type="InterPro" id="IPR003593">
    <property type="entry name" value="AAA+_ATPase"/>
</dbReference>
<dbReference type="RefSeq" id="WP_257821806.1">
    <property type="nucleotide sequence ID" value="NZ_JABXYM010000001.1"/>
</dbReference>
<dbReference type="InterPro" id="IPR017871">
    <property type="entry name" value="ABC_transporter-like_CS"/>
</dbReference>
<dbReference type="Proteomes" id="UP001057753">
    <property type="component" value="Unassembled WGS sequence"/>
</dbReference>
<evidence type="ECO:0000313" key="6">
    <source>
        <dbReference type="EMBL" id="MCR6097416.1"/>
    </source>
</evidence>
<evidence type="ECO:0000256" key="1">
    <source>
        <dbReference type="ARBA" id="ARBA00022448"/>
    </source>
</evidence>
<dbReference type="InterPro" id="IPR027417">
    <property type="entry name" value="P-loop_NTPase"/>
</dbReference>
<dbReference type="PANTHER" id="PTHR42794">
    <property type="entry name" value="HEMIN IMPORT ATP-BINDING PROTEIN HMUV"/>
    <property type="match status" value="1"/>
</dbReference>
<keyword evidence="3" id="KW-0067">ATP-binding</keyword>
<gene>
    <name evidence="6" type="ORF">HXA33_12760</name>
</gene>
<evidence type="ECO:0000313" key="7">
    <source>
        <dbReference type="Proteomes" id="UP001057753"/>
    </source>
</evidence>